<feature type="binding site" evidence="10">
    <location>
        <begin position="105"/>
        <end position="111"/>
    </location>
    <ligand>
        <name>ATP</name>
        <dbReference type="ChEBI" id="CHEBI:30616"/>
    </ligand>
</feature>
<keyword evidence="1 10" id="KW-0963">Cytoplasm</keyword>
<evidence type="ECO:0000313" key="16">
    <source>
        <dbReference type="Proteomes" id="UP001595741"/>
    </source>
</evidence>
<sequence>MLTLTEAAGILSGELLGSDARFQRVVTDSRAAQAGDLFVALKGDNFDAHDFVPEVLAKGAFALVRRDFAPAGGSVIRVDDPRLALGTLAADWCARLSVQRIGITGSNGKTTVKEMVAAILRAHAGDAAVHATAGNFNNDIGLPLTLLALTPAHRYAVIEMGMNHFGEIRYLSGLTRPQVALVNNAMRAHLGGGFDSTADIARAKSEIFEGLSADGVAIINADDAQLPVFAAAAGAHRQLRFGLDAAANVSARDIIASATGNRFTLLCPQGEQAIELPAAGKHNVRNALAAAAVALALDVPLAAIAAGLAAFGGVKGRLQLKRAVCGATVIDDSYNANPDSMKAGIDVLAAYPAPRVFVMGQIGELGDTARALHAEVGAHARARGIEQLLCLGELSRHAANAYGAGAQYFDDLPALLAALDQQVTAGSTVLVKGSRFMRMERVVDHLQTQQEHGKD</sequence>
<dbReference type="InterPro" id="IPR005863">
    <property type="entry name" value="UDP-N-AcMur_synth"/>
</dbReference>
<dbReference type="SUPFAM" id="SSF63418">
    <property type="entry name" value="MurE/MurF N-terminal domain"/>
    <property type="match status" value="1"/>
</dbReference>
<dbReference type="Pfam" id="PF08245">
    <property type="entry name" value="Mur_ligase_M"/>
    <property type="match status" value="1"/>
</dbReference>
<evidence type="ECO:0000256" key="3">
    <source>
        <dbReference type="ARBA" id="ARBA00022618"/>
    </source>
</evidence>
<evidence type="ECO:0000313" key="15">
    <source>
        <dbReference type="EMBL" id="MFC3532658.1"/>
    </source>
</evidence>
<dbReference type="InterPro" id="IPR000713">
    <property type="entry name" value="Mur_ligase_N"/>
</dbReference>
<name>A0ABV7RFS7_9NEIS</name>
<keyword evidence="3 10" id="KW-0132">Cell division</keyword>
<evidence type="ECO:0000256" key="9">
    <source>
        <dbReference type="ARBA" id="ARBA00023316"/>
    </source>
</evidence>
<evidence type="ECO:0000256" key="4">
    <source>
        <dbReference type="ARBA" id="ARBA00022741"/>
    </source>
</evidence>
<dbReference type="PANTHER" id="PTHR43024">
    <property type="entry name" value="UDP-N-ACETYLMURAMOYL-TRIPEPTIDE--D-ALANYL-D-ALANINE LIGASE"/>
    <property type="match status" value="1"/>
</dbReference>
<evidence type="ECO:0000259" key="12">
    <source>
        <dbReference type="Pfam" id="PF01225"/>
    </source>
</evidence>
<evidence type="ECO:0000256" key="2">
    <source>
        <dbReference type="ARBA" id="ARBA00022598"/>
    </source>
</evidence>
<keyword evidence="2 10" id="KW-0436">Ligase</keyword>
<comment type="subcellular location">
    <subcellularLocation>
        <location evidence="10 11">Cytoplasm</location>
    </subcellularLocation>
</comment>
<dbReference type="Gene3D" id="3.90.190.20">
    <property type="entry name" value="Mur ligase, C-terminal domain"/>
    <property type="match status" value="1"/>
</dbReference>
<dbReference type="Proteomes" id="UP001595741">
    <property type="component" value="Unassembled WGS sequence"/>
</dbReference>
<keyword evidence="5 10" id="KW-0067">ATP-binding</keyword>
<keyword evidence="8 10" id="KW-0131">Cell cycle</keyword>
<organism evidence="15 16">
    <name type="scientific">Vogesella facilis</name>
    <dbReference type="NCBI Taxonomy" id="1655232"/>
    <lineage>
        <taxon>Bacteria</taxon>
        <taxon>Pseudomonadati</taxon>
        <taxon>Pseudomonadota</taxon>
        <taxon>Betaproteobacteria</taxon>
        <taxon>Neisseriales</taxon>
        <taxon>Chromobacteriaceae</taxon>
        <taxon>Vogesella</taxon>
    </lineage>
</organism>
<dbReference type="SUPFAM" id="SSF53244">
    <property type="entry name" value="MurD-like peptide ligases, peptide-binding domain"/>
    <property type="match status" value="1"/>
</dbReference>
<dbReference type="Gene3D" id="3.40.1190.10">
    <property type="entry name" value="Mur-like, catalytic domain"/>
    <property type="match status" value="1"/>
</dbReference>
<comment type="catalytic activity">
    <reaction evidence="10 11">
        <text>D-alanyl-D-alanine + UDP-N-acetyl-alpha-D-muramoyl-L-alanyl-gamma-D-glutamyl-meso-2,6-diaminopimelate + ATP = UDP-N-acetyl-alpha-D-muramoyl-L-alanyl-gamma-D-glutamyl-meso-2,6-diaminopimeloyl-D-alanyl-D-alanine + ADP + phosphate + H(+)</text>
        <dbReference type="Rhea" id="RHEA:28374"/>
        <dbReference type="ChEBI" id="CHEBI:15378"/>
        <dbReference type="ChEBI" id="CHEBI:30616"/>
        <dbReference type="ChEBI" id="CHEBI:43474"/>
        <dbReference type="ChEBI" id="CHEBI:57822"/>
        <dbReference type="ChEBI" id="CHEBI:61386"/>
        <dbReference type="ChEBI" id="CHEBI:83905"/>
        <dbReference type="ChEBI" id="CHEBI:456216"/>
        <dbReference type="EC" id="6.3.2.10"/>
    </reaction>
</comment>
<dbReference type="GO" id="GO:0047480">
    <property type="term" value="F:UDP-N-acetylmuramoyl-tripeptide-D-alanyl-D-alanine ligase activity"/>
    <property type="evidence" value="ECO:0007669"/>
    <property type="project" value="UniProtKB-EC"/>
</dbReference>
<dbReference type="NCBIfam" id="TIGR01143">
    <property type="entry name" value="murF"/>
    <property type="match status" value="1"/>
</dbReference>
<keyword evidence="9 10" id="KW-0961">Cell wall biogenesis/degradation</keyword>
<feature type="domain" description="Mur ligase central" evidence="14">
    <location>
        <begin position="103"/>
        <end position="294"/>
    </location>
</feature>
<evidence type="ECO:0000256" key="8">
    <source>
        <dbReference type="ARBA" id="ARBA00023306"/>
    </source>
</evidence>
<dbReference type="InterPro" id="IPR036565">
    <property type="entry name" value="Mur-like_cat_sf"/>
</dbReference>
<keyword evidence="16" id="KW-1185">Reference proteome</keyword>
<comment type="similarity">
    <text evidence="10">Belongs to the MurCDEF family. MurF subfamily.</text>
</comment>
<evidence type="ECO:0000259" key="14">
    <source>
        <dbReference type="Pfam" id="PF08245"/>
    </source>
</evidence>
<dbReference type="InterPro" id="IPR051046">
    <property type="entry name" value="MurCDEF_CellWall_CoF430Synth"/>
</dbReference>
<dbReference type="Pfam" id="PF01225">
    <property type="entry name" value="Mur_ligase"/>
    <property type="match status" value="1"/>
</dbReference>
<dbReference type="InterPro" id="IPR036615">
    <property type="entry name" value="Mur_ligase_C_dom_sf"/>
</dbReference>
<evidence type="ECO:0000256" key="6">
    <source>
        <dbReference type="ARBA" id="ARBA00022960"/>
    </source>
</evidence>
<gene>
    <name evidence="10 15" type="primary">murF</name>
    <name evidence="15" type="ORF">ACFOLG_10735</name>
</gene>
<proteinExistence type="inferred from homology"/>
<accession>A0ABV7RFS7</accession>
<comment type="function">
    <text evidence="10 11">Involved in cell wall formation. Catalyzes the final step in the synthesis of UDP-N-acetylmuramoyl-pentapeptide, the precursor of murein.</text>
</comment>
<keyword evidence="4 10" id="KW-0547">Nucleotide-binding</keyword>
<dbReference type="InterPro" id="IPR035911">
    <property type="entry name" value="MurE/MurF_N"/>
</dbReference>
<dbReference type="Pfam" id="PF02875">
    <property type="entry name" value="Mur_ligase_C"/>
    <property type="match status" value="1"/>
</dbReference>
<feature type="domain" description="Mur ligase C-terminal" evidence="13">
    <location>
        <begin position="316"/>
        <end position="435"/>
    </location>
</feature>
<dbReference type="RefSeq" id="WP_386091576.1">
    <property type="nucleotide sequence ID" value="NZ_JBHRXN010000030.1"/>
</dbReference>
<reference evidence="16" key="1">
    <citation type="journal article" date="2019" name="Int. J. Syst. Evol. Microbiol.">
        <title>The Global Catalogue of Microorganisms (GCM) 10K type strain sequencing project: providing services to taxonomists for standard genome sequencing and annotation.</title>
        <authorList>
            <consortium name="The Broad Institute Genomics Platform"/>
            <consortium name="The Broad Institute Genome Sequencing Center for Infectious Disease"/>
            <person name="Wu L."/>
            <person name="Ma J."/>
        </authorList>
    </citation>
    <scope>NUCLEOTIDE SEQUENCE [LARGE SCALE GENOMIC DNA]</scope>
    <source>
        <strain evidence="16">KCTC 42742</strain>
    </source>
</reference>
<dbReference type="PANTHER" id="PTHR43024:SF1">
    <property type="entry name" value="UDP-N-ACETYLMURAMOYL-TRIPEPTIDE--D-ALANYL-D-ALANINE LIGASE"/>
    <property type="match status" value="1"/>
</dbReference>
<comment type="pathway">
    <text evidence="10 11">Cell wall biogenesis; peptidoglycan biosynthesis.</text>
</comment>
<keyword evidence="7 10" id="KW-0573">Peptidoglycan synthesis</keyword>
<dbReference type="EMBL" id="JBHRXN010000030">
    <property type="protein sequence ID" value="MFC3532658.1"/>
    <property type="molecule type" value="Genomic_DNA"/>
</dbReference>
<protein>
    <recommendedName>
        <fullName evidence="10 11">UDP-N-acetylmuramoyl-tripeptide--D-alanyl-D-alanine ligase</fullName>
        <ecNumber evidence="10 11">6.3.2.10</ecNumber>
    </recommendedName>
    <alternativeName>
        <fullName evidence="10">D-alanyl-D-alanine-adding enzyme</fullName>
    </alternativeName>
</protein>
<evidence type="ECO:0000256" key="11">
    <source>
        <dbReference type="RuleBase" id="RU004136"/>
    </source>
</evidence>
<keyword evidence="6 10" id="KW-0133">Cell shape</keyword>
<comment type="caution">
    <text evidence="15">The sequence shown here is derived from an EMBL/GenBank/DDBJ whole genome shotgun (WGS) entry which is preliminary data.</text>
</comment>
<dbReference type="SUPFAM" id="SSF53623">
    <property type="entry name" value="MurD-like peptide ligases, catalytic domain"/>
    <property type="match status" value="1"/>
</dbReference>
<dbReference type="Gene3D" id="3.40.1390.10">
    <property type="entry name" value="MurE/MurF, N-terminal domain"/>
    <property type="match status" value="1"/>
</dbReference>
<evidence type="ECO:0000256" key="1">
    <source>
        <dbReference type="ARBA" id="ARBA00022490"/>
    </source>
</evidence>
<feature type="domain" description="Mur ligase N-terminal catalytic" evidence="12">
    <location>
        <begin position="24"/>
        <end position="90"/>
    </location>
</feature>
<evidence type="ECO:0000256" key="5">
    <source>
        <dbReference type="ARBA" id="ARBA00022840"/>
    </source>
</evidence>
<dbReference type="EC" id="6.3.2.10" evidence="10 11"/>
<dbReference type="InterPro" id="IPR013221">
    <property type="entry name" value="Mur_ligase_cen"/>
</dbReference>
<evidence type="ECO:0000256" key="7">
    <source>
        <dbReference type="ARBA" id="ARBA00022984"/>
    </source>
</evidence>
<evidence type="ECO:0000259" key="13">
    <source>
        <dbReference type="Pfam" id="PF02875"/>
    </source>
</evidence>
<evidence type="ECO:0000256" key="10">
    <source>
        <dbReference type="HAMAP-Rule" id="MF_02019"/>
    </source>
</evidence>
<dbReference type="HAMAP" id="MF_02019">
    <property type="entry name" value="MurF"/>
    <property type="match status" value="1"/>
</dbReference>
<dbReference type="InterPro" id="IPR004101">
    <property type="entry name" value="Mur_ligase_C"/>
</dbReference>